<dbReference type="CDD" id="cd11660">
    <property type="entry name" value="SANT_TRF"/>
    <property type="match status" value="1"/>
</dbReference>
<dbReference type="STRING" id="1088818.A0A2H9ZWV5"/>
<evidence type="ECO:0000313" key="4">
    <source>
        <dbReference type="EMBL" id="PKA47785.1"/>
    </source>
</evidence>
<dbReference type="SUPFAM" id="SSF46689">
    <property type="entry name" value="Homeodomain-like"/>
    <property type="match status" value="1"/>
</dbReference>
<dbReference type="EMBL" id="KZ453094">
    <property type="protein sequence ID" value="PKA47785.1"/>
    <property type="molecule type" value="Genomic_DNA"/>
</dbReference>
<dbReference type="Gene3D" id="1.10.246.220">
    <property type="match status" value="1"/>
</dbReference>
<keyword evidence="1" id="KW-0238">DNA-binding</keyword>
<evidence type="ECO:0000313" key="5">
    <source>
        <dbReference type="Proteomes" id="UP000236161"/>
    </source>
</evidence>
<dbReference type="GO" id="GO:0003677">
    <property type="term" value="F:DNA binding"/>
    <property type="evidence" value="ECO:0007669"/>
    <property type="project" value="UniProtKB-KW"/>
</dbReference>
<proteinExistence type="predicted"/>
<evidence type="ECO:0000256" key="1">
    <source>
        <dbReference type="ARBA" id="ARBA00023125"/>
    </source>
</evidence>
<evidence type="ECO:0000259" key="3">
    <source>
        <dbReference type="PROSITE" id="PS51294"/>
    </source>
</evidence>
<reference evidence="4 5" key="1">
    <citation type="journal article" date="2017" name="Nature">
        <title>The Apostasia genome and the evolution of orchids.</title>
        <authorList>
            <person name="Zhang G.Q."/>
            <person name="Liu K.W."/>
            <person name="Li Z."/>
            <person name="Lohaus R."/>
            <person name="Hsiao Y.Y."/>
            <person name="Niu S.C."/>
            <person name="Wang J.Y."/>
            <person name="Lin Y.C."/>
            <person name="Xu Q."/>
            <person name="Chen L.J."/>
            <person name="Yoshida K."/>
            <person name="Fujiwara S."/>
            <person name="Wang Z.W."/>
            <person name="Zhang Y.Q."/>
            <person name="Mitsuda N."/>
            <person name="Wang M."/>
            <person name="Liu G.H."/>
            <person name="Pecoraro L."/>
            <person name="Huang H.X."/>
            <person name="Xiao X.J."/>
            <person name="Lin M."/>
            <person name="Wu X.Y."/>
            <person name="Wu W.L."/>
            <person name="Chen Y.Y."/>
            <person name="Chang S.B."/>
            <person name="Sakamoto S."/>
            <person name="Ohme-Takagi M."/>
            <person name="Yagi M."/>
            <person name="Zeng S.J."/>
            <person name="Shen C.Y."/>
            <person name="Yeh C.M."/>
            <person name="Luo Y.B."/>
            <person name="Tsai W.C."/>
            <person name="Van de Peer Y."/>
            <person name="Liu Z.J."/>
        </authorList>
    </citation>
    <scope>NUCLEOTIDE SEQUENCE [LARGE SCALE GENOMIC DNA]</scope>
    <source>
        <strain evidence="5">cv. Shenzhen</strain>
        <tissue evidence="4">Stem</tissue>
    </source>
</reference>
<accession>A0A2H9ZWV5</accession>
<protein>
    <recommendedName>
        <fullName evidence="3">HTH myb-type domain-containing protein</fullName>
    </recommendedName>
</protein>
<gene>
    <name evidence="4" type="ORF">AXF42_Ash021115</name>
</gene>
<feature type="domain" description="HTH myb-type" evidence="3">
    <location>
        <begin position="413"/>
        <end position="451"/>
    </location>
</feature>
<organism evidence="4 5">
    <name type="scientific">Apostasia shenzhenica</name>
    <dbReference type="NCBI Taxonomy" id="1088818"/>
    <lineage>
        <taxon>Eukaryota</taxon>
        <taxon>Viridiplantae</taxon>
        <taxon>Streptophyta</taxon>
        <taxon>Embryophyta</taxon>
        <taxon>Tracheophyta</taxon>
        <taxon>Spermatophyta</taxon>
        <taxon>Magnoliopsida</taxon>
        <taxon>Liliopsida</taxon>
        <taxon>Asparagales</taxon>
        <taxon>Orchidaceae</taxon>
        <taxon>Apostasioideae</taxon>
        <taxon>Apostasia</taxon>
    </lineage>
</organism>
<dbReference type="PANTHER" id="PTHR47122">
    <property type="entry name" value="MYB-LIKE DNA-BINDING DOMAIN CONTAINING PROTEIN, EXPRESSED"/>
    <property type="match status" value="1"/>
</dbReference>
<dbReference type="PROSITE" id="PS51294">
    <property type="entry name" value="HTH_MYB"/>
    <property type="match status" value="1"/>
</dbReference>
<dbReference type="Proteomes" id="UP000236161">
    <property type="component" value="Unassembled WGS sequence"/>
</dbReference>
<dbReference type="InterPro" id="IPR009057">
    <property type="entry name" value="Homeodomain-like_sf"/>
</dbReference>
<feature type="region of interest" description="Disordered" evidence="2">
    <location>
        <begin position="299"/>
        <end position="321"/>
    </location>
</feature>
<evidence type="ECO:0000256" key="2">
    <source>
        <dbReference type="SAM" id="MobiDB-lite"/>
    </source>
</evidence>
<sequence>MSPSTLDEEDIQVDHLLVEPHGEKGLDHYDICSTSKGVEKTITTEGICCNARQNDYGDAYGMLDGDFEAKMQELKYEFLDNILQVAEDENLHMICNVSCDSAEYLFDSGFTGNCLLDCSSNTKHLKSQISLEQDDDCDKSALHFTAKSISFRTPGLANLPLEHPDNHELYGAFSSTFYQGDCLDDKQWLKDGLSFGQQNLISCNVSNQNESGILSQKNADGRIPIPGIEMPERVYGSLCNLSDDGAFSSQIAASLDEHAGVDKHSAGTDFNRASRKISEYTNDVMTTKRLRKPTRRYIEETSEMKPKCSFESPNTTTVRSKDKVLHSRIQRQYNRRGAMQFFYEYYPDRMQSWKGRQRTNAKHLEKHHNGLMPPSKSTSVRSSSDFYYSVLQEDISDDCHRPIASQKTVVPVPRKQHRQWSLTEVVKLVDGVSQYGVGRWSEIKRISGETS</sequence>
<feature type="compositionally biased region" description="Basic and acidic residues" evidence="2">
    <location>
        <begin position="299"/>
        <end position="308"/>
    </location>
</feature>
<dbReference type="PANTHER" id="PTHR47122:SF8">
    <property type="entry name" value="MYB-LIKE DOMAIN-CONTAINING PROTEIN"/>
    <property type="match status" value="1"/>
</dbReference>
<dbReference type="OrthoDB" id="608866at2759"/>
<keyword evidence="5" id="KW-1185">Reference proteome</keyword>
<name>A0A2H9ZWV5_9ASPA</name>
<dbReference type="AlphaFoldDB" id="A0A2H9ZWV5"/>
<dbReference type="InterPro" id="IPR017930">
    <property type="entry name" value="Myb_dom"/>
</dbReference>